<name>A0ABR8AFH7_9CYAN</name>
<dbReference type="RefSeq" id="WP_190549796.1">
    <property type="nucleotide sequence ID" value="NZ_CAWPNO010000079.1"/>
</dbReference>
<evidence type="ECO:0000313" key="1">
    <source>
        <dbReference type="EMBL" id="MBD2198673.1"/>
    </source>
</evidence>
<proteinExistence type="predicted"/>
<accession>A0ABR8AFH7</accession>
<dbReference type="Proteomes" id="UP000658514">
    <property type="component" value="Unassembled WGS sequence"/>
</dbReference>
<dbReference type="EMBL" id="JACJQH010000045">
    <property type="protein sequence ID" value="MBD2198673.1"/>
    <property type="molecule type" value="Genomic_DNA"/>
</dbReference>
<gene>
    <name evidence="1" type="ORF">H6G24_24860</name>
</gene>
<comment type="caution">
    <text evidence="1">The sequence shown here is derived from an EMBL/GenBank/DDBJ whole genome shotgun (WGS) entry which is preliminary data.</text>
</comment>
<reference evidence="1 2" key="1">
    <citation type="journal article" date="2020" name="ISME J.">
        <title>Comparative genomics reveals insights into cyanobacterial evolution and habitat adaptation.</title>
        <authorList>
            <person name="Chen M.Y."/>
            <person name="Teng W.K."/>
            <person name="Zhao L."/>
            <person name="Hu C.X."/>
            <person name="Zhou Y.K."/>
            <person name="Han B.P."/>
            <person name="Song L.R."/>
            <person name="Shu W.S."/>
        </authorList>
    </citation>
    <scope>NUCLEOTIDE SEQUENCE [LARGE SCALE GENOMIC DNA]</scope>
    <source>
        <strain evidence="1 2">FACHB-288</strain>
    </source>
</reference>
<protein>
    <submittedName>
        <fullName evidence="1">Uncharacterized protein</fullName>
    </submittedName>
</protein>
<sequence length="55" mass="6371">MPNAPCPKLKSLLNSVSEYSYIWLNFAIFQATTKRCQVDEWLELMDLLGGVIFYI</sequence>
<keyword evidence="2" id="KW-1185">Reference proteome</keyword>
<evidence type="ECO:0000313" key="2">
    <source>
        <dbReference type="Proteomes" id="UP000658514"/>
    </source>
</evidence>
<organism evidence="1 2">
    <name type="scientific">Calothrix parietina FACHB-288</name>
    <dbReference type="NCBI Taxonomy" id="2692896"/>
    <lineage>
        <taxon>Bacteria</taxon>
        <taxon>Bacillati</taxon>
        <taxon>Cyanobacteriota</taxon>
        <taxon>Cyanophyceae</taxon>
        <taxon>Nostocales</taxon>
        <taxon>Calotrichaceae</taxon>
        <taxon>Calothrix</taxon>
    </lineage>
</organism>